<protein>
    <submittedName>
        <fullName evidence="1">Type II toxin-antitoxin system RelE/ParE family toxin</fullName>
    </submittedName>
</protein>
<dbReference type="RefSeq" id="WP_283764538.1">
    <property type="nucleotide sequence ID" value="NZ_JAQPOK010000157.1"/>
</dbReference>
<keyword evidence="2" id="KW-1185">Reference proteome</keyword>
<gene>
    <name evidence="1" type="ORF">PJF56_20455</name>
</gene>
<evidence type="ECO:0000313" key="1">
    <source>
        <dbReference type="EMBL" id="MDJ1181237.1"/>
    </source>
</evidence>
<evidence type="ECO:0000313" key="2">
    <source>
        <dbReference type="Proteomes" id="UP001231370"/>
    </source>
</evidence>
<dbReference type="InterPro" id="IPR009241">
    <property type="entry name" value="HigB-like"/>
</dbReference>
<reference evidence="1 2" key="1">
    <citation type="submission" date="2023-01" db="EMBL/GenBank/DDBJ databases">
        <title>Novel diversity within Roseofilum (Cyanobacteria; Desertifilaceae) from marine benthic mats with descriptions of four novel species.</title>
        <authorList>
            <person name="Wang Y."/>
            <person name="Berthold D.E."/>
            <person name="Hu J."/>
            <person name="Lefler F.W."/>
            <person name="Laughinghouse H.D. IV."/>
        </authorList>
    </citation>
    <scope>NUCLEOTIDE SEQUENCE [LARGE SCALE GENOMIC DNA]</scope>
    <source>
        <strain evidence="1 2">BLCC-M91</strain>
    </source>
</reference>
<dbReference type="Proteomes" id="UP001231370">
    <property type="component" value="Unassembled WGS sequence"/>
</dbReference>
<comment type="caution">
    <text evidence="1">The sequence shown here is derived from an EMBL/GenBank/DDBJ whole genome shotgun (WGS) entry which is preliminary data.</text>
</comment>
<sequence>MKWNVIFDPDFKLWFYQQEQELQDEVFSVLTVLMEFGPSLGRPRVDTLEGSSIKNLKELRIQYKGDPWRILFAFDPERQAILLVGGNKTGNKRWYKENIAIAERRYENYLEQLKEEEP</sequence>
<name>A0ABT7BR59_9CYAN</name>
<dbReference type="Pfam" id="PF05973">
    <property type="entry name" value="Gp49"/>
    <property type="match status" value="1"/>
</dbReference>
<organism evidence="1 2">
    <name type="scientific">Roseofilum halophilum BLCC-M91</name>
    <dbReference type="NCBI Taxonomy" id="3022259"/>
    <lineage>
        <taxon>Bacteria</taxon>
        <taxon>Bacillati</taxon>
        <taxon>Cyanobacteriota</taxon>
        <taxon>Cyanophyceae</taxon>
        <taxon>Desertifilales</taxon>
        <taxon>Desertifilaceae</taxon>
        <taxon>Roseofilum</taxon>
        <taxon>Roseofilum halophilum</taxon>
    </lineage>
</organism>
<dbReference type="EMBL" id="JAQPOK010000157">
    <property type="protein sequence ID" value="MDJ1181237.1"/>
    <property type="molecule type" value="Genomic_DNA"/>
</dbReference>
<accession>A0ABT7BR59</accession>
<proteinExistence type="predicted"/>